<name>A0A1Y3EC59_9BILA</name>
<dbReference type="Gene3D" id="1.25.40.180">
    <property type="match status" value="1"/>
</dbReference>
<dbReference type="AlphaFoldDB" id="A0A1Y3EC59"/>
<proteinExistence type="predicted"/>
<feature type="non-terminal residue" evidence="1">
    <location>
        <position position="1"/>
    </location>
</feature>
<evidence type="ECO:0000313" key="1">
    <source>
        <dbReference type="EMBL" id="OUC42712.1"/>
    </source>
</evidence>
<organism evidence="1 2">
    <name type="scientific">Trichinella nativa</name>
    <dbReference type="NCBI Taxonomy" id="6335"/>
    <lineage>
        <taxon>Eukaryota</taxon>
        <taxon>Metazoa</taxon>
        <taxon>Ecdysozoa</taxon>
        <taxon>Nematoda</taxon>
        <taxon>Enoplea</taxon>
        <taxon>Dorylaimia</taxon>
        <taxon>Trichinellida</taxon>
        <taxon>Trichinellidae</taxon>
        <taxon>Trichinella</taxon>
    </lineage>
</organism>
<dbReference type="EMBL" id="LVZM01016988">
    <property type="protein sequence ID" value="OUC42712.1"/>
    <property type="molecule type" value="Genomic_DNA"/>
</dbReference>
<sequence>LKKDGWKISYFARYQDDFVTILRTATPHKLPPFTPCVFKNPSKYPSPKVVFRIYGKENLLAKNMNLPDCESIERFLLEQDLCPSFGIIPQT</sequence>
<dbReference type="Proteomes" id="UP000243006">
    <property type="component" value="Unassembled WGS sequence"/>
</dbReference>
<reference evidence="1 2" key="1">
    <citation type="submission" date="2015-04" db="EMBL/GenBank/DDBJ databases">
        <title>Draft genome of the roundworm Trichinella nativa.</title>
        <authorList>
            <person name="Mitreva M."/>
        </authorList>
    </citation>
    <scope>NUCLEOTIDE SEQUENCE [LARGE SCALE GENOMIC DNA]</scope>
    <source>
        <strain evidence="1 2">ISS45</strain>
    </source>
</reference>
<comment type="caution">
    <text evidence="1">The sequence shown here is derived from an EMBL/GenBank/DDBJ whole genome shotgun (WGS) entry which is preliminary data.</text>
</comment>
<accession>A0A1Y3EC59</accession>
<gene>
    <name evidence="1" type="ORF">D917_10274</name>
</gene>
<protein>
    <submittedName>
        <fullName evidence="1">Uncharacterized protein</fullName>
    </submittedName>
</protein>
<evidence type="ECO:0000313" key="2">
    <source>
        <dbReference type="Proteomes" id="UP000243006"/>
    </source>
</evidence>